<dbReference type="EMBL" id="CAACVS010000643">
    <property type="protein sequence ID" value="VEU44394.1"/>
    <property type="molecule type" value="Genomic_DNA"/>
</dbReference>
<keyword evidence="4" id="KW-1185">Reference proteome</keyword>
<protein>
    <submittedName>
        <fullName evidence="3">Uncharacterized protein</fullName>
    </submittedName>
</protein>
<evidence type="ECO:0000313" key="3">
    <source>
        <dbReference type="EMBL" id="VEU44394.1"/>
    </source>
</evidence>
<feature type="transmembrane region" description="Helical" evidence="2">
    <location>
        <begin position="32"/>
        <end position="54"/>
    </location>
</feature>
<keyword evidence="2" id="KW-0472">Membrane</keyword>
<proteinExistence type="predicted"/>
<evidence type="ECO:0000256" key="1">
    <source>
        <dbReference type="SAM" id="MobiDB-lite"/>
    </source>
</evidence>
<evidence type="ECO:0000256" key="2">
    <source>
        <dbReference type="SAM" id="Phobius"/>
    </source>
</evidence>
<name>A0A448ZQX2_9STRA</name>
<reference evidence="3 4" key="1">
    <citation type="submission" date="2019-01" db="EMBL/GenBank/DDBJ databases">
        <authorList>
            <person name="Ferrante I. M."/>
        </authorList>
    </citation>
    <scope>NUCLEOTIDE SEQUENCE [LARGE SCALE GENOMIC DNA]</scope>
    <source>
        <strain evidence="3 4">B856</strain>
    </source>
</reference>
<feature type="region of interest" description="Disordered" evidence="1">
    <location>
        <begin position="88"/>
        <end position="139"/>
    </location>
</feature>
<accession>A0A448ZQX2</accession>
<evidence type="ECO:0000313" key="4">
    <source>
        <dbReference type="Proteomes" id="UP000291116"/>
    </source>
</evidence>
<sequence>MNRKLPNAHKVQDPITMETAAGSSSRKSRLSVATTVALSVVTTTIVLSAIFFYLNDYVVVVMVKERGSLSSIGMSALETDSRWGIAQQRRLGKREHRRQEQGEKTEDEEDLKKERRRKRRERRKKRWMQRRKKRSNTTQESYRIVCLGNEDITYIPMQRSPSPLMGGMVGNNTNANNVRSSGNLYPGEGIIGSQILMNGNVYPSDEISVEFNSVAGSMPDHIPGSIFAQKCMATKGTASFETGTPAIEIQETMCEYNFCLPDRGCLFLTSGGPYVFNPFSSDPQSVPVVEAAIMGGTGESSRLYGGARIKTMVRSNDDSADGQGVAVLQMDLYYQVLKSRNTPVYIDPTEDKTIDM</sequence>
<keyword evidence="2" id="KW-0812">Transmembrane</keyword>
<organism evidence="3 4">
    <name type="scientific">Pseudo-nitzschia multistriata</name>
    <dbReference type="NCBI Taxonomy" id="183589"/>
    <lineage>
        <taxon>Eukaryota</taxon>
        <taxon>Sar</taxon>
        <taxon>Stramenopiles</taxon>
        <taxon>Ochrophyta</taxon>
        <taxon>Bacillariophyta</taxon>
        <taxon>Bacillariophyceae</taxon>
        <taxon>Bacillariophycidae</taxon>
        <taxon>Bacillariales</taxon>
        <taxon>Bacillariaceae</taxon>
        <taxon>Pseudo-nitzschia</taxon>
    </lineage>
</organism>
<feature type="compositionally biased region" description="Basic residues" evidence="1">
    <location>
        <begin position="114"/>
        <end position="135"/>
    </location>
</feature>
<gene>
    <name evidence="3" type="ORF">PSNMU_V1.4_AUG-EV-PASAV3_0115000</name>
</gene>
<dbReference type="Proteomes" id="UP000291116">
    <property type="component" value="Unassembled WGS sequence"/>
</dbReference>
<dbReference type="AlphaFoldDB" id="A0A448ZQX2"/>
<keyword evidence="2" id="KW-1133">Transmembrane helix</keyword>